<proteinExistence type="predicted"/>
<protein>
    <submittedName>
        <fullName evidence="1">Uncharacterized protein</fullName>
    </submittedName>
</protein>
<dbReference type="AlphaFoldDB" id="A0A2P2NSM1"/>
<accession>A0A2P2NSM1</accession>
<organism evidence="1">
    <name type="scientific">Rhizophora mucronata</name>
    <name type="common">Asiatic mangrove</name>
    <dbReference type="NCBI Taxonomy" id="61149"/>
    <lineage>
        <taxon>Eukaryota</taxon>
        <taxon>Viridiplantae</taxon>
        <taxon>Streptophyta</taxon>
        <taxon>Embryophyta</taxon>
        <taxon>Tracheophyta</taxon>
        <taxon>Spermatophyta</taxon>
        <taxon>Magnoliopsida</taxon>
        <taxon>eudicotyledons</taxon>
        <taxon>Gunneridae</taxon>
        <taxon>Pentapetalae</taxon>
        <taxon>rosids</taxon>
        <taxon>fabids</taxon>
        <taxon>Malpighiales</taxon>
        <taxon>Rhizophoraceae</taxon>
        <taxon>Rhizophora</taxon>
    </lineage>
</organism>
<sequence length="23" mass="2870">MIYLCISLNYNRKRKDYLLYSLS</sequence>
<name>A0A2P2NSM1_RHIMU</name>
<evidence type="ECO:0000313" key="1">
    <source>
        <dbReference type="EMBL" id="MBX45512.1"/>
    </source>
</evidence>
<dbReference type="EMBL" id="GGEC01065028">
    <property type="protein sequence ID" value="MBX45512.1"/>
    <property type="molecule type" value="Transcribed_RNA"/>
</dbReference>
<reference evidence="1" key="1">
    <citation type="submission" date="2018-02" db="EMBL/GenBank/DDBJ databases">
        <title>Rhizophora mucronata_Transcriptome.</title>
        <authorList>
            <person name="Meera S.P."/>
            <person name="Sreeshan A."/>
            <person name="Augustine A."/>
        </authorList>
    </citation>
    <scope>NUCLEOTIDE SEQUENCE</scope>
    <source>
        <tissue evidence="1">Leaf</tissue>
    </source>
</reference>